<dbReference type="InterPro" id="IPR041425">
    <property type="entry name" value="C3/4/5_MG1"/>
</dbReference>
<dbReference type="CDD" id="cd00017">
    <property type="entry name" value="ANATO"/>
    <property type="match status" value="1"/>
</dbReference>
<gene>
    <name evidence="6" type="ORF">MATL_G00002890</name>
</gene>
<dbReference type="PROSITE" id="PS01178">
    <property type="entry name" value="ANAPHYLATOXIN_2"/>
    <property type="match status" value="1"/>
</dbReference>
<sequence>MSKMCVDVVWLAALALSLPGFSQCEPLFILTAPNLLRVGSNESVFVEAQEYMGESFNVEIMVKNFPAKTREIFSKTVTLTAENNFQALQEILIPDDLSFHKESRLQQYICLQAKFPQHQLEKVVLLSFQSGYIFVQTDKTIYTPASTVRYRVFALNPGFEPVTAGVSVEIMTPDGITIQKNTVHPDRGIISAQYQLPEIVSIGTWKVVSRFQQTPQKNFTAAFEVKEYVLPSFEVMLKPEQDFFYTNDTELSVEIRARYLIGKDVTGKAFVVFGVLTEGEKKSFPASLQMVDVIAGRGKATLRREHILKSFPDINQLLQLSLYVSVSVQTSSGSEMVEAEKRGILIVTSPYSIHFHKTPTYFKPGMPFEVMVYVTNPNGSPATGIDVEVTPGPVVGRTWENGVAKLTINTQEEATQLPITVRTKAPGIPQEQQAEKSMTALPYKTQGNSKNYLHISVQEAELEIGHNLSISLNLKNSPDVQGRIQHLTYLIMNKGKLVCAERYQRLKEQSLVTISLPVTKDMIPSFRFVVYYHVVSEVVSDSVWVDVKDNCMGTIWDVIEKHDIGCTAGSGADSMAVFYDAGLVFESSLGGTIPRTNPQCPAHSKARRRRSLSLIDLKTSLASNYSGLAKQCCKDGMVESLMGYTCERRSQFITDGEECVKAFLHCCSEVDKGHEEAKTEQLLLARSKAHCHLQQFCQDVRKW</sequence>
<reference evidence="6" key="1">
    <citation type="submission" date="2021-01" db="EMBL/GenBank/DDBJ databases">
        <authorList>
            <person name="Zahm M."/>
            <person name="Roques C."/>
            <person name="Cabau C."/>
            <person name="Klopp C."/>
            <person name="Donnadieu C."/>
            <person name="Jouanno E."/>
            <person name="Lampietro C."/>
            <person name="Louis A."/>
            <person name="Herpin A."/>
            <person name="Echchiki A."/>
            <person name="Berthelot C."/>
            <person name="Parey E."/>
            <person name="Roest-Crollius H."/>
            <person name="Braasch I."/>
            <person name="Postlethwait J."/>
            <person name="Bobe J."/>
            <person name="Montfort J."/>
            <person name="Bouchez O."/>
            <person name="Begum T."/>
            <person name="Mejri S."/>
            <person name="Adams A."/>
            <person name="Chen W.-J."/>
            <person name="Guiguen Y."/>
        </authorList>
    </citation>
    <scope>NUCLEOTIDE SEQUENCE</scope>
    <source>
        <strain evidence="6">YG-15Mar2019-1</strain>
        <tissue evidence="6">Brain</tissue>
    </source>
</reference>
<dbReference type="EMBL" id="JAFDVH010000001">
    <property type="protein sequence ID" value="KAG7491362.1"/>
    <property type="molecule type" value="Genomic_DNA"/>
</dbReference>
<dbReference type="InterPro" id="IPR018081">
    <property type="entry name" value="Anaphylatoxin_comp_syst"/>
</dbReference>
<dbReference type="PROSITE" id="PS01177">
    <property type="entry name" value="ANAPHYLATOXIN_1"/>
    <property type="match status" value="1"/>
</dbReference>
<dbReference type="Pfam" id="PF01835">
    <property type="entry name" value="MG2"/>
    <property type="match status" value="1"/>
</dbReference>
<dbReference type="GO" id="GO:0006954">
    <property type="term" value="P:inflammatory response"/>
    <property type="evidence" value="ECO:0007669"/>
    <property type="project" value="InterPro"/>
</dbReference>
<organism evidence="6 7">
    <name type="scientific">Megalops atlanticus</name>
    <name type="common">Tarpon</name>
    <name type="synonym">Clupea gigantea</name>
    <dbReference type="NCBI Taxonomy" id="7932"/>
    <lineage>
        <taxon>Eukaryota</taxon>
        <taxon>Metazoa</taxon>
        <taxon>Chordata</taxon>
        <taxon>Craniata</taxon>
        <taxon>Vertebrata</taxon>
        <taxon>Euteleostomi</taxon>
        <taxon>Actinopterygii</taxon>
        <taxon>Neopterygii</taxon>
        <taxon>Teleostei</taxon>
        <taxon>Elopiformes</taxon>
        <taxon>Megalopidae</taxon>
        <taxon>Megalops</taxon>
    </lineage>
</organism>
<dbReference type="InterPro" id="IPR050473">
    <property type="entry name" value="A2M/Complement_sys"/>
</dbReference>
<keyword evidence="7" id="KW-1185">Reference proteome</keyword>
<dbReference type="FunFam" id="2.60.40.10:FF:001013">
    <property type="entry name" value="Complement C3"/>
    <property type="match status" value="1"/>
</dbReference>
<comment type="subcellular location">
    <subcellularLocation>
        <location evidence="1">Secreted</location>
    </subcellularLocation>
</comment>
<dbReference type="AlphaFoldDB" id="A0A9D3QK42"/>
<dbReference type="Gene3D" id="2.60.40.1940">
    <property type="match status" value="1"/>
</dbReference>
<dbReference type="PRINTS" id="PR00004">
    <property type="entry name" value="ANAPHYLATOXN"/>
</dbReference>
<dbReference type="Pfam" id="PF07703">
    <property type="entry name" value="A2M_BRD"/>
    <property type="match status" value="1"/>
</dbReference>
<dbReference type="InterPro" id="IPR013783">
    <property type="entry name" value="Ig-like_fold"/>
</dbReference>
<dbReference type="Pfam" id="PF17790">
    <property type="entry name" value="MG1"/>
    <property type="match status" value="1"/>
</dbReference>
<dbReference type="SMART" id="SM01359">
    <property type="entry name" value="A2M_N_2"/>
    <property type="match status" value="1"/>
</dbReference>
<evidence type="ECO:0000313" key="6">
    <source>
        <dbReference type="EMBL" id="KAG7491362.1"/>
    </source>
</evidence>
<evidence type="ECO:0000256" key="3">
    <source>
        <dbReference type="ARBA" id="ARBA00023157"/>
    </source>
</evidence>
<dbReference type="OrthoDB" id="6359008at2759"/>
<dbReference type="PANTHER" id="PTHR11412">
    <property type="entry name" value="MACROGLOBULIN / COMPLEMENT"/>
    <property type="match status" value="1"/>
</dbReference>
<dbReference type="InterPro" id="IPR041555">
    <property type="entry name" value="MG3"/>
</dbReference>
<accession>A0A9D3QK42</accession>
<dbReference type="Pfam" id="PF01821">
    <property type="entry name" value="ANATO"/>
    <property type="match status" value="1"/>
</dbReference>
<dbReference type="InterPro" id="IPR000020">
    <property type="entry name" value="Anaphylatoxin/fibulin"/>
</dbReference>
<evidence type="ECO:0000256" key="1">
    <source>
        <dbReference type="ARBA" id="ARBA00004613"/>
    </source>
</evidence>
<dbReference type="GO" id="GO:0006956">
    <property type="term" value="P:complement activation"/>
    <property type="evidence" value="ECO:0007669"/>
    <property type="project" value="InterPro"/>
</dbReference>
<feature type="signal peptide" evidence="4">
    <location>
        <begin position="1"/>
        <end position="24"/>
    </location>
</feature>
<keyword evidence="3" id="KW-1015">Disulfide bond</keyword>
<proteinExistence type="predicted"/>
<dbReference type="SUPFAM" id="SSF47686">
    <property type="entry name" value="Anaphylotoxins (complement system)"/>
    <property type="match status" value="1"/>
</dbReference>
<protein>
    <recommendedName>
        <fullName evidence="5">Anaphylatoxin-like domain-containing protein</fullName>
    </recommendedName>
</protein>
<name>A0A9D3QK42_MEGAT</name>
<feature type="chain" id="PRO_5039261948" description="Anaphylatoxin-like domain-containing protein" evidence="4">
    <location>
        <begin position="25"/>
        <end position="703"/>
    </location>
</feature>
<dbReference type="FunFam" id="2.60.40.1930:FF:000006">
    <property type="entry name" value="Complement C3"/>
    <property type="match status" value="1"/>
</dbReference>
<dbReference type="Gene3D" id="6.10.270.10">
    <property type="match status" value="1"/>
</dbReference>
<dbReference type="GO" id="GO:0004866">
    <property type="term" value="F:endopeptidase inhibitor activity"/>
    <property type="evidence" value="ECO:0007669"/>
    <property type="project" value="InterPro"/>
</dbReference>
<evidence type="ECO:0000259" key="5">
    <source>
        <dbReference type="PROSITE" id="PS01178"/>
    </source>
</evidence>
<evidence type="ECO:0000313" key="7">
    <source>
        <dbReference type="Proteomes" id="UP001046870"/>
    </source>
</evidence>
<comment type="caution">
    <text evidence="6">The sequence shown here is derived from an EMBL/GenBank/DDBJ whole genome shotgun (WGS) entry which is preliminary data.</text>
</comment>
<dbReference type="Gene3D" id="2.60.40.10">
    <property type="entry name" value="Immunoglobulins"/>
    <property type="match status" value="1"/>
</dbReference>
<evidence type="ECO:0000256" key="4">
    <source>
        <dbReference type="SAM" id="SignalP"/>
    </source>
</evidence>
<dbReference type="Pfam" id="PF17791">
    <property type="entry name" value="MG3"/>
    <property type="match status" value="1"/>
</dbReference>
<feature type="domain" description="Anaphylatoxin-like" evidence="5">
    <location>
        <begin position="632"/>
        <end position="667"/>
    </location>
</feature>
<dbReference type="InterPro" id="IPR040839">
    <property type="entry name" value="MG4"/>
</dbReference>
<evidence type="ECO:0000256" key="2">
    <source>
        <dbReference type="ARBA" id="ARBA00022525"/>
    </source>
</evidence>
<dbReference type="InterPro" id="IPR002890">
    <property type="entry name" value="MG2"/>
</dbReference>
<dbReference type="Proteomes" id="UP001046870">
    <property type="component" value="Chromosome 1"/>
</dbReference>
<dbReference type="Gene3D" id="1.20.91.20">
    <property type="entry name" value="Anaphylotoxins (complement system)"/>
    <property type="match status" value="1"/>
</dbReference>
<keyword evidence="2" id="KW-0964">Secreted</keyword>
<dbReference type="PANTHER" id="PTHR11412:SF81">
    <property type="entry name" value="COMPLEMENT C3"/>
    <property type="match status" value="1"/>
</dbReference>
<dbReference type="Pfam" id="PF17789">
    <property type="entry name" value="MG4"/>
    <property type="match status" value="1"/>
</dbReference>
<dbReference type="Gene3D" id="2.60.40.1930">
    <property type="match status" value="3"/>
</dbReference>
<dbReference type="InterPro" id="IPR011625">
    <property type="entry name" value="A2M_N_BRD"/>
</dbReference>
<dbReference type="GO" id="GO:0005576">
    <property type="term" value="C:extracellular region"/>
    <property type="evidence" value="ECO:0007669"/>
    <property type="project" value="UniProtKB-SubCell"/>
</dbReference>
<keyword evidence="4" id="KW-0732">Signal</keyword>
<dbReference type="InterPro" id="IPR001840">
    <property type="entry name" value="Anaphylatoxn_comp_syst_dom"/>
</dbReference>
<dbReference type="FunFam" id="2.60.40.1940:FF:000001">
    <property type="entry name" value="Complement component C3"/>
    <property type="match status" value="1"/>
</dbReference>
<dbReference type="SMART" id="SM00104">
    <property type="entry name" value="ANATO"/>
    <property type="match status" value="1"/>
</dbReference>
<dbReference type="FunFam" id="2.60.40.1930:FF:000008">
    <property type="entry name" value="Complement C3"/>
    <property type="match status" value="1"/>
</dbReference>